<evidence type="ECO:0000313" key="10">
    <source>
        <dbReference type="Proteomes" id="UP000475117"/>
    </source>
</evidence>
<evidence type="ECO:0000256" key="1">
    <source>
        <dbReference type="ARBA" id="ARBA00001968"/>
    </source>
</evidence>
<evidence type="ECO:0000256" key="4">
    <source>
        <dbReference type="ARBA" id="ARBA00022763"/>
    </source>
</evidence>
<dbReference type="GO" id="GO:0006260">
    <property type="term" value="P:DNA replication"/>
    <property type="evidence" value="ECO:0007669"/>
    <property type="project" value="UniProtKB-KW"/>
</dbReference>
<dbReference type="KEGG" id="soa:G3M56_009415"/>
<dbReference type="SUPFAM" id="SSF56091">
    <property type="entry name" value="DNA ligase/mRNA capping enzyme, catalytic domain"/>
    <property type="match status" value="1"/>
</dbReference>
<dbReference type="Pfam" id="PF14743">
    <property type="entry name" value="DNA_ligase_OB_2"/>
    <property type="match status" value="1"/>
</dbReference>
<dbReference type="GO" id="GO:0003910">
    <property type="term" value="F:DNA ligase (ATP) activity"/>
    <property type="evidence" value="ECO:0007669"/>
    <property type="project" value="UniProtKB-EC"/>
</dbReference>
<proteinExistence type="predicted"/>
<keyword evidence="5" id="KW-0234">DNA repair</keyword>
<dbReference type="CDD" id="cd08041">
    <property type="entry name" value="OBF_kDNA_ligase_like"/>
    <property type="match status" value="1"/>
</dbReference>
<dbReference type="GO" id="GO:0005524">
    <property type="term" value="F:ATP binding"/>
    <property type="evidence" value="ECO:0007669"/>
    <property type="project" value="InterPro"/>
</dbReference>
<keyword evidence="2 9" id="KW-0436">Ligase</keyword>
<dbReference type="CDD" id="cd07896">
    <property type="entry name" value="Adenylation_kDNA_ligase_like"/>
    <property type="match status" value="1"/>
</dbReference>
<evidence type="ECO:0000313" key="9">
    <source>
        <dbReference type="EMBL" id="QQL44112.1"/>
    </source>
</evidence>
<evidence type="ECO:0000256" key="3">
    <source>
        <dbReference type="ARBA" id="ARBA00022705"/>
    </source>
</evidence>
<evidence type="ECO:0000256" key="6">
    <source>
        <dbReference type="ARBA" id="ARBA00034003"/>
    </source>
</evidence>
<dbReference type="InterPro" id="IPR050326">
    <property type="entry name" value="NAD_dep_DNA_ligaseB"/>
</dbReference>
<keyword evidence="3" id="KW-0235">DNA replication</keyword>
<comment type="cofactor">
    <cofactor evidence="1">
        <name>a divalent metal cation</name>
        <dbReference type="ChEBI" id="CHEBI:60240"/>
    </cofactor>
</comment>
<protein>
    <submittedName>
        <fullName evidence="9">DNA ligase</fullName>
    </submittedName>
</protein>
<comment type="catalytic activity">
    <reaction evidence="6">
        <text>ATP + (deoxyribonucleotide)n-3'-hydroxyl + 5'-phospho-(deoxyribonucleotide)m = (deoxyribonucleotide)n+m + AMP + diphosphate.</text>
        <dbReference type="EC" id="6.5.1.1"/>
    </reaction>
</comment>
<dbReference type="GO" id="GO:0006281">
    <property type="term" value="P:DNA repair"/>
    <property type="evidence" value="ECO:0007669"/>
    <property type="project" value="UniProtKB-KW"/>
</dbReference>
<dbReference type="AlphaFoldDB" id="A0A7T7JBC4"/>
<dbReference type="InterPro" id="IPR012340">
    <property type="entry name" value="NA-bd_OB-fold"/>
</dbReference>
<accession>A0A7T7JBC4</accession>
<dbReference type="PANTHER" id="PTHR47810:SF1">
    <property type="entry name" value="DNA LIGASE B"/>
    <property type="match status" value="1"/>
</dbReference>
<keyword evidence="4" id="KW-0227">DNA damage</keyword>
<dbReference type="SUPFAM" id="SSF50249">
    <property type="entry name" value="Nucleic acid-binding proteins"/>
    <property type="match status" value="1"/>
</dbReference>
<dbReference type="Pfam" id="PF01068">
    <property type="entry name" value="DNA_ligase_A_M"/>
    <property type="match status" value="1"/>
</dbReference>
<evidence type="ECO:0000259" key="8">
    <source>
        <dbReference type="Pfam" id="PF14743"/>
    </source>
</evidence>
<dbReference type="PANTHER" id="PTHR47810">
    <property type="entry name" value="DNA LIGASE"/>
    <property type="match status" value="1"/>
</dbReference>
<dbReference type="GO" id="GO:0006310">
    <property type="term" value="P:DNA recombination"/>
    <property type="evidence" value="ECO:0007669"/>
    <property type="project" value="InterPro"/>
</dbReference>
<dbReference type="Gene3D" id="3.30.1490.70">
    <property type="match status" value="1"/>
</dbReference>
<evidence type="ECO:0000256" key="2">
    <source>
        <dbReference type="ARBA" id="ARBA00022598"/>
    </source>
</evidence>
<dbReference type="Gene3D" id="2.40.50.140">
    <property type="entry name" value="Nucleic acid-binding proteins"/>
    <property type="match status" value="1"/>
</dbReference>
<dbReference type="Proteomes" id="UP000475117">
    <property type="component" value="Chromosome"/>
</dbReference>
<organism evidence="9 10">
    <name type="scientific">Sulfuriroseicoccus oceanibius</name>
    <dbReference type="NCBI Taxonomy" id="2707525"/>
    <lineage>
        <taxon>Bacteria</taxon>
        <taxon>Pseudomonadati</taxon>
        <taxon>Verrucomicrobiota</taxon>
        <taxon>Verrucomicrobiia</taxon>
        <taxon>Verrucomicrobiales</taxon>
        <taxon>Verrucomicrobiaceae</taxon>
        <taxon>Sulfuriroseicoccus</taxon>
    </lineage>
</organism>
<keyword evidence="10" id="KW-1185">Reference proteome</keyword>
<feature type="domain" description="DNA ligase OB-like" evidence="8">
    <location>
        <begin position="207"/>
        <end position="272"/>
    </location>
</feature>
<dbReference type="NCBIfam" id="NF006592">
    <property type="entry name" value="PRK09125.1"/>
    <property type="match status" value="1"/>
</dbReference>
<evidence type="ECO:0000256" key="5">
    <source>
        <dbReference type="ARBA" id="ARBA00023204"/>
    </source>
</evidence>
<dbReference type="Gene3D" id="3.30.470.30">
    <property type="entry name" value="DNA ligase/mRNA capping enzyme"/>
    <property type="match status" value="1"/>
</dbReference>
<evidence type="ECO:0000259" key="7">
    <source>
        <dbReference type="Pfam" id="PF01068"/>
    </source>
</evidence>
<sequence>MSVLAVMVGAAGEAPALQHAKTYAEVVKGGRLELAEYWVSEKLDGVRAFWDGTKLRSRQGNVIHAPQWFIEGLPENVVMDGELWAGRGKFELVSGTVRREVPEDEAWRAVRYCIFDLPEHGGIFDERVVAMRRLVENEGTPWLVAVEQFRVQSVDMLHAKMDAVVQAGGEGLMLHRGGARYQHKRTDDLIKLKPLEDAEAVVVGYVPGKGKFEGMLGALEVQLPNGERFKIGTGFSDDERRNPPAIGEIVTFQYSGRTANGIPRFARFLRVRVAH</sequence>
<feature type="domain" description="ATP-dependent DNA ligase family profile" evidence="7">
    <location>
        <begin position="35"/>
        <end position="193"/>
    </location>
</feature>
<dbReference type="EMBL" id="CP066776">
    <property type="protein sequence ID" value="QQL44112.1"/>
    <property type="molecule type" value="Genomic_DNA"/>
</dbReference>
<dbReference type="InterPro" id="IPR029319">
    <property type="entry name" value="DNA_ligase_OB"/>
</dbReference>
<name>A0A7T7JBC4_9BACT</name>
<gene>
    <name evidence="9" type="ORF">G3M56_009415</name>
</gene>
<dbReference type="InterPro" id="IPR012310">
    <property type="entry name" value="DNA_ligase_ATP-dep_cent"/>
</dbReference>
<reference evidence="9 10" key="1">
    <citation type="submission" date="2020-12" db="EMBL/GenBank/DDBJ databases">
        <title>Sulforoseuscoccus oceanibium gen. nov., sp. nov., a representative of the phylum Verrucomicrobia with special cytoplasmic membrane, and proposal of Sulforoseuscoccusaceae fam. nov.</title>
        <authorList>
            <person name="Xi F."/>
        </authorList>
    </citation>
    <scope>NUCLEOTIDE SEQUENCE [LARGE SCALE GENOMIC DNA]</scope>
    <source>
        <strain evidence="9 10">T37</strain>
    </source>
</reference>